<keyword evidence="6" id="KW-0804">Transcription</keyword>
<keyword evidence="7" id="KW-0539">Nucleus</keyword>
<evidence type="ECO:0000256" key="7">
    <source>
        <dbReference type="ARBA" id="ARBA00023242"/>
    </source>
</evidence>
<feature type="region of interest" description="Disordered" evidence="10">
    <location>
        <begin position="35"/>
        <end position="129"/>
    </location>
</feature>
<dbReference type="GO" id="GO:0042593">
    <property type="term" value="P:glucose homeostasis"/>
    <property type="evidence" value="ECO:0007669"/>
    <property type="project" value="Ensembl"/>
</dbReference>
<feature type="region of interest" description="Disordered" evidence="10">
    <location>
        <begin position="830"/>
        <end position="854"/>
    </location>
</feature>
<dbReference type="PANTHER" id="PTHR12619">
    <property type="entry name" value="RFX TRANSCRIPTION FACTOR FAMILY"/>
    <property type="match status" value="1"/>
</dbReference>
<reference evidence="12" key="3">
    <citation type="submission" date="2025-09" db="UniProtKB">
        <authorList>
            <consortium name="Ensembl"/>
        </authorList>
    </citation>
    <scope>IDENTIFICATION</scope>
</reference>
<dbReference type="InterPro" id="IPR057321">
    <property type="entry name" value="RFX1-4/6/8-like_BCD"/>
</dbReference>
<dbReference type="Proteomes" id="UP000016666">
    <property type="component" value="Chromosome 3"/>
</dbReference>
<dbReference type="InterPro" id="IPR003150">
    <property type="entry name" value="DNA-bd_RFX"/>
</dbReference>
<name>A0A493T8U4_ANAPP</name>
<evidence type="ECO:0000256" key="10">
    <source>
        <dbReference type="SAM" id="MobiDB-lite"/>
    </source>
</evidence>
<organism evidence="12 13">
    <name type="scientific">Anas platyrhynchos platyrhynchos</name>
    <name type="common">Northern mallard</name>
    <dbReference type="NCBI Taxonomy" id="8840"/>
    <lineage>
        <taxon>Eukaryota</taxon>
        <taxon>Metazoa</taxon>
        <taxon>Chordata</taxon>
        <taxon>Craniata</taxon>
        <taxon>Vertebrata</taxon>
        <taxon>Euteleostomi</taxon>
        <taxon>Archelosauria</taxon>
        <taxon>Archosauria</taxon>
        <taxon>Dinosauria</taxon>
        <taxon>Saurischia</taxon>
        <taxon>Theropoda</taxon>
        <taxon>Coelurosauria</taxon>
        <taxon>Aves</taxon>
        <taxon>Neognathae</taxon>
        <taxon>Galloanserae</taxon>
        <taxon>Anseriformes</taxon>
        <taxon>Anatidae</taxon>
        <taxon>Anatinae</taxon>
        <taxon>Anas</taxon>
    </lineage>
</organism>
<keyword evidence="2" id="KW-0217">Developmental protein</keyword>
<dbReference type="GO" id="GO:0090104">
    <property type="term" value="P:pancreatic epsilon cell differentiation"/>
    <property type="evidence" value="ECO:0007669"/>
    <property type="project" value="Ensembl"/>
</dbReference>
<dbReference type="GO" id="GO:0003309">
    <property type="term" value="P:type B pancreatic cell differentiation"/>
    <property type="evidence" value="ECO:0007669"/>
    <property type="project" value="Ensembl"/>
</dbReference>
<dbReference type="SUPFAM" id="SSF46785">
    <property type="entry name" value="Winged helix' DNA-binding domain"/>
    <property type="match status" value="1"/>
</dbReference>
<comment type="subcellular location">
    <subcellularLocation>
        <location evidence="1">Nucleus</location>
    </subcellularLocation>
</comment>
<dbReference type="GO" id="GO:0001228">
    <property type="term" value="F:DNA-binding transcription activator activity, RNA polymerase II-specific"/>
    <property type="evidence" value="ECO:0007669"/>
    <property type="project" value="Ensembl"/>
</dbReference>
<dbReference type="GO" id="GO:0005634">
    <property type="term" value="C:nucleus"/>
    <property type="evidence" value="ECO:0007669"/>
    <property type="project" value="UniProtKB-SubCell"/>
</dbReference>
<dbReference type="AlphaFoldDB" id="A0A493T8U4"/>
<dbReference type="STRING" id="8840.ENSAPLP00000022070"/>
<reference evidence="12" key="2">
    <citation type="submission" date="2025-08" db="UniProtKB">
        <authorList>
            <consortium name="Ensembl"/>
        </authorList>
    </citation>
    <scope>IDENTIFICATION</scope>
</reference>
<evidence type="ECO:0000259" key="11">
    <source>
        <dbReference type="PROSITE" id="PS51526"/>
    </source>
</evidence>
<keyword evidence="5" id="KW-0238">DNA-binding</keyword>
<dbReference type="Ensembl" id="ENSAPLT00000036876.1">
    <property type="protein sequence ID" value="ENSAPLP00000022070.1"/>
    <property type="gene ID" value="ENSAPLG00000002929.2"/>
</dbReference>
<gene>
    <name evidence="12" type="primary">RFX6</name>
</gene>
<dbReference type="Pfam" id="PF02257">
    <property type="entry name" value="RFX_DNA_binding"/>
    <property type="match status" value="1"/>
</dbReference>
<dbReference type="GO" id="GO:0035774">
    <property type="term" value="P:positive regulation of insulin secretion involved in cellular response to glucose stimulus"/>
    <property type="evidence" value="ECO:0007669"/>
    <property type="project" value="Ensembl"/>
</dbReference>
<evidence type="ECO:0000256" key="1">
    <source>
        <dbReference type="ARBA" id="ARBA00004123"/>
    </source>
</evidence>
<keyword evidence="13" id="KW-1185">Reference proteome</keyword>
<dbReference type="GeneTree" id="ENSGT01050000244879"/>
<keyword evidence="4" id="KW-0805">Transcription regulation</keyword>
<evidence type="ECO:0000256" key="4">
    <source>
        <dbReference type="ARBA" id="ARBA00023015"/>
    </source>
</evidence>
<keyword evidence="3" id="KW-0221">Differentiation</keyword>
<dbReference type="InterPro" id="IPR036390">
    <property type="entry name" value="WH_DNA-bd_sf"/>
</dbReference>
<feature type="domain" description="RFX-type winged-helix" evidence="11">
    <location>
        <begin position="142"/>
        <end position="217"/>
    </location>
</feature>
<dbReference type="Pfam" id="PF25340">
    <property type="entry name" value="BCD_RFX"/>
    <property type="match status" value="1"/>
</dbReference>
<dbReference type="FunFam" id="1.10.10.10:FF:000211">
    <property type="entry name" value="Regulatory factor X, 6"/>
    <property type="match status" value="1"/>
</dbReference>
<evidence type="ECO:0000256" key="6">
    <source>
        <dbReference type="ARBA" id="ARBA00023163"/>
    </source>
</evidence>
<feature type="compositionally biased region" description="Polar residues" evidence="10">
    <location>
        <begin position="835"/>
        <end position="845"/>
    </location>
</feature>
<dbReference type="InterPro" id="IPR039779">
    <property type="entry name" value="RFX-like"/>
</dbReference>
<reference evidence="12 13" key="1">
    <citation type="submission" date="2017-10" db="EMBL/GenBank/DDBJ databases">
        <title>A new Pekin duck reference genome.</title>
        <authorList>
            <person name="Hou Z.-C."/>
            <person name="Zhou Z.-K."/>
            <person name="Zhu F."/>
            <person name="Hou S.-S."/>
        </authorList>
    </citation>
    <scope>NUCLEOTIDE SEQUENCE [LARGE SCALE GENOMIC DNA]</scope>
</reference>
<dbReference type="Gene3D" id="1.10.10.10">
    <property type="entry name" value="Winged helix-like DNA-binding domain superfamily/Winged helix DNA-binding domain"/>
    <property type="match status" value="1"/>
</dbReference>
<dbReference type="PROSITE" id="PS51526">
    <property type="entry name" value="RFX_DBD"/>
    <property type="match status" value="1"/>
</dbReference>
<accession>A0A493T8U4</accession>
<dbReference type="GO" id="GO:0003310">
    <property type="term" value="P:pancreatic A cell differentiation"/>
    <property type="evidence" value="ECO:0007669"/>
    <property type="project" value="Ensembl"/>
</dbReference>
<evidence type="ECO:0000256" key="3">
    <source>
        <dbReference type="ARBA" id="ARBA00022782"/>
    </source>
</evidence>
<dbReference type="GO" id="GO:0000978">
    <property type="term" value="F:RNA polymerase II cis-regulatory region sequence-specific DNA binding"/>
    <property type="evidence" value="ECO:0007669"/>
    <property type="project" value="TreeGrafter"/>
</dbReference>
<proteinExistence type="predicted"/>
<evidence type="ECO:0000313" key="12">
    <source>
        <dbReference type="Ensembl" id="ENSAPLP00000022070.1"/>
    </source>
</evidence>
<dbReference type="GO" id="GO:0003311">
    <property type="term" value="P:pancreatic D cell differentiation"/>
    <property type="evidence" value="ECO:0007669"/>
    <property type="project" value="Ensembl"/>
</dbReference>
<dbReference type="InterPro" id="IPR036388">
    <property type="entry name" value="WH-like_DNA-bd_sf"/>
</dbReference>
<evidence type="ECO:0000256" key="5">
    <source>
        <dbReference type="ARBA" id="ARBA00023125"/>
    </source>
</evidence>
<dbReference type="PANTHER" id="PTHR12619:SF28">
    <property type="entry name" value="DNA-BINDING PROTEIN RFX6"/>
    <property type="match status" value="1"/>
</dbReference>
<evidence type="ECO:0000256" key="2">
    <source>
        <dbReference type="ARBA" id="ARBA00022473"/>
    </source>
</evidence>
<evidence type="ECO:0000256" key="9">
    <source>
        <dbReference type="ARBA" id="ARBA00077088"/>
    </source>
</evidence>
<evidence type="ECO:0000313" key="13">
    <source>
        <dbReference type="Proteomes" id="UP000016666"/>
    </source>
</evidence>
<protein>
    <recommendedName>
        <fullName evidence="8">DNA-binding protein RFX6</fullName>
    </recommendedName>
    <alternativeName>
        <fullName evidence="9">Regulatory factor X 6</fullName>
    </alternativeName>
</protein>
<evidence type="ECO:0000256" key="8">
    <source>
        <dbReference type="ARBA" id="ARBA00072476"/>
    </source>
</evidence>
<sequence length="909" mass="99869">MAEGAEEEGAFLRLPAGQDERYAELLAAGLLPCARDGAGAERGLPEPSAIKSGKGPVGRAPLNGSRGEVAALTEPPPAMPPGISASSLPRLAELRAGSDSLSEDDEDGDGRDGKLKGAGGSPAAKRSVAQMMKDKKKQTQLTLQWLEENYIVCEGVCLPRCILYAHYLDFCRKEKLEPACAATFGKTIRQKFPLLTTRRLGTRGHSKYHYYGIGIKESSAYYHSVYSGKGLTRFSGSKLKNEVDTLIMMYKTHCQCVLDNAINGNFEEIQHFLLHFWQGMPDHLLPLLENPIIVDIFCVCDSILYKVLTDVLIPATMQEMPESLLADIRNFAKNWEQWVVSSLENLPEILTDKKLPIARRFVSSLKRQTSFLHLAQIARPALFDQHVVNSMVSDIEKVDLNSIGSQALLAVSGSTDSDGEVYSEYDSITVFQELKDLLKKNATVESFIEWLDTVVEQRVIKASKQNGRSLKKRAQDFLLKWSFFGARVMHNLTLNNASSFGSFHLVRMLLDEYILLAMETQFNNDKEQELQNLLDKYMKNLDASKATFTASPSSCFLANRNKAAPLTGDTSVKNECLAEQTYVSLSASQPSTVPSGLNPFATGDSENMQLTGQMELSESTGHLMTPPISPALVSRGSVINQGPMAVRPPSVGPVLSTHSQCSSYSEPLYQTLSQTNQNYYGNNSNYQAMFRTQAHSTPGVYHHRAEHSRFNALSEQQFSRDYFNNSCAVSPYSARSPSSYGPSSMPQDTHSMQFLNTGSFNFLSNSVSTCPGATYAPNASNGYYGNNINYPESHRLGSMVDQHVSVISSVSSIRSLPSYNDIHDPLNILDDSGRKQTGSYYTESPPSIVCRTPMPSNMQTTSSSQCMYGTSGQFPPQENMESHGPPSREMVSSLPPINTVFMGAAAGGT</sequence>